<dbReference type="PROSITE" id="PS01090">
    <property type="entry name" value="TATD_2"/>
    <property type="match status" value="1"/>
</dbReference>
<dbReference type="PANTHER" id="PTHR10060:SF15">
    <property type="entry name" value="DEOXYRIBONUCLEASE TATDN1"/>
    <property type="match status" value="1"/>
</dbReference>
<dbReference type="InterPro" id="IPR032466">
    <property type="entry name" value="Metal_Hydrolase"/>
</dbReference>
<dbReference type="SUPFAM" id="SSF51556">
    <property type="entry name" value="Metallo-dependent hydrolases"/>
    <property type="match status" value="1"/>
</dbReference>
<dbReference type="Gene3D" id="3.20.20.140">
    <property type="entry name" value="Metal-dependent hydrolases"/>
    <property type="match status" value="1"/>
</dbReference>
<feature type="binding site" evidence="7">
    <location>
        <position position="176"/>
    </location>
    <ligand>
        <name>a divalent metal cation</name>
        <dbReference type="ChEBI" id="CHEBI:60240"/>
        <label>2</label>
    </ligand>
</feature>
<organism evidence="8 9">
    <name type="scientific">Apolygus lucorum</name>
    <name type="common">Small green plant bug</name>
    <name type="synonym">Lygocoris lucorum</name>
    <dbReference type="NCBI Taxonomy" id="248454"/>
    <lineage>
        <taxon>Eukaryota</taxon>
        <taxon>Metazoa</taxon>
        <taxon>Ecdysozoa</taxon>
        <taxon>Arthropoda</taxon>
        <taxon>Hexapoda</taxon>
        <taxon>Insecta</taxon>
        <taxon>Pterygota</taxon>
        <taxon>Neoptera</taxon>
        <taxon>Paraneoptera</taxon>
        <taxon>Hemiptera</taxon>
        <taxon>Heteroptera</taxon>
        <taxon>Panheteroptera</taxon>
        <taxon>Cimicomorpha</taxon>
        <taxon>Miridae</taxon>
        <taxon>Mirini</taxon>
        <taxon>Apolygus</taxon>
    </lineage>
</organism>
<sequence>MMLRRKFIEIAANLTDPMFQGSYHGSVKHVPDLERVLLRSWDVGVDKIIITGTTLEESRRALEMSLKDDRLFCTVGCHPTHAGDFEKDGSDPDVYLSELQRLIQENRGKVVALGECGLDYDRLHFCDKPTQLKYFEKQLELSKKLDIPLFLHCRAAFDDFWTLIDKHRPSSGGVVHSFDGTLPDARKFIDAGFKIGLNGCSLKTQDNLDVASNLPCESILLETDCPWCEVRPTHAGFKNIKTKFDAVKKEKWSPDKLVKSRNEPANIVQILEILASVKKVNEDSLCEQIYDNTTKTFFTRL</sequence>
<name>A0A8S9WQ53_APOLU</name>
<evidence type="ECO:0000256" key="3">
    <source>
        <dbReference type="ARBA" id="ARBA00022723"/>
    </source>
</evidence>
<evidence type="ECO:0000256" key="2">
    <source>
        <dbReference type="ARBA" id="ARBA00022722"/>
    </source>
</evidence>
<reference evidence="8" key="1">
    <citation type="journal article" date="2021" name="Mol. Ecol. Resour.">
        <title>Apolygus lucorum genome provides insights into omnivorousness and mesophyll feeding.</title>
        <authorList>
            <person name="Liu Y."/>
            <person name="Liu H."/>
            <person name="Wang H."/>
            <person name="Huang T."/>
            <person name="Liu B."/>
            <person name="Yang B."/>
            <person name="Yin L."/>
            <person name="Li B."/>
            <person name="Zhang Y."/>
            <person name="Zhang S."/>
            <person name="Jiang F."/>
            <person name="Zhang X."/>
            <person name="Ren Y."/>
            <person name="Wang B."/>
            <person name="Wang S."/>
            <person name="Lu Y."/>
            <person name="Wu K."/>
            <person name="Fan W."/>
            <person name="Wang G."/>
        </authorList>
    </citation>
    <scope>NUCLEOTIDE SEQUENCE</scope>
    <source>
        <strain evidence="8">12Hb</strain>
    </source>
</reference>
<dbReference type="GO" id="GO:0046872">
    <property type="term" value="F:metal ion binding"/>
    <property type="evidence" value="ECO:0007669"/>
    <property type="project" value="UniProtKB-KW"/>
</dbReference>
<feature type="binding site" evidence="7">
    <location>
        <position position="115"/>
    </location>
    <ligand>
        <name>a divalent metal cation</name>
        <dbReference type="ChEBI" id="CHEBI:60240"/>
        <label>1</label>
    </ligand>
</feature>
<evidence type="ECO:0000256" key="1">
    <source>
        <dbReference type="ARBA" id="ARBA00009275"/>
    </source>
</evidence>
<dbReference type="EMBL" id="WIXP02000016">
    <property type="protein sequence ID" value="KAF6198309.1"/>
    <property type="molecule type" value="Genomic_DNA"/>
</dbReference>
<evidence type="ECO:0000256" key="4">
    <source>
        <dbReference type="ARBA" id="ARBA00022801"/>
    </source>
</evidence>
<evidence type="ECO:0000256" key="7">
    <source>
        <dbReference type="PIRSR" id="PIRSR005902-1"/>
    </source>
</evidence>
<accession>A0A8S9WQ53</accession>
<evidence type="ECO:0000313" key="8">
    <source>
        <dbReference type="EMBL" id="KAF6198309.1"/>
    </source>
</evidence>
<keyword evidence="2" id="KW-0540">Nuclease</keyword>
<comment type="caution">
    <text evidence="8">The sequence shown here is derived from an EMBL/GenBank/DDBJ whole genome shotgun (WGS) entry which is preliminary data.</text>
</comment>
<protein>
    <recommendedName>
        <fullName evidence="5">Deoxyribonuclease TATDN1</fullName>
    </recommendedName>
</protein>
<gene>
    <name evidence="8" type="ORF">GE061_008057</name>
</gene>
<comment type="similarity">
    <text evidence="1">Belongs to the metallo-dependent hydrolases superfamily. TatD-type hydrolase family.</text>
</comment>
<dbReference type="Pfam" id="PF01026">
    <property type="entry name" value="TatD_DNase"/>
    <property type="match status" value="1"/>
</dbReference>
<dbReference type="InterPro" id="IPR050891">
    <property type="entry name" value="TatD-type_Hydrolase"/>
</dbReference>
<dbReference type="CDD" id="cd01310">
    <property type="entry name" value="TatD_DNAse"/>
    <property type="match status" value="1"/>
</dbReference>
<dbReference type="AlphaFoldDB" id="A0A8S9WQ53"/>
<feature type="binding site" evidence="7">
    <location>
        <position position="224"/>
    </location>
    <ligand>
        <name>a divalent metal cation</name>
        <dbReference type="ChEBI" id="CHEBI:60240"/>
        <label>1</label>
    </ligand>
</feature>
<dbReference type="GO" id="GO:0005829">
    <property type="term" value="C:cytosol"/>
    <property type="evidence" value="ECO:0007669"/>
    <property type="project" value="TreeGrafter"/>
</dbReference>
<evidence type="ECO:0000313" key="9">
    <source>
        <dbReference type="Proteomes" id="UP000466442"/>
    </source>
</evidence>
<evidence type="ECO:0000256" key="5">
    <source>
        <dbReference type="ARBA" id="ARBA00039767"/>
    </source>
</evidence>
<dbReference type="PANTHER" id="PTHR10060">
    <property type="entry name" value="TATD FAMILY DEOXYRIBONUCLEASE"/>
    <property type="match status" value="1"/>
</dbReference>
<proteinExistence type="inferred from homology"/>
<feature type="binding site" evidence="7">
    <location>
        <position position="152"/>
    </location>
    <ligand>
        <name>a divalent metal cation</name>
        <dbReference type="ChEBI" id="CHEBI:60240"/>
        <label>2</label>
    </ligand>
</feature>
<keyword evidence="3 7" id="KW-0479">Metal-binding</keyword>
<dbReference type="InterPro" id="IPR018228">
    <property type="entry name" value="DNase_TatD-rel_CS"/>
</dbReference>
<dbReference type="InterPro" id="IPR001130">
    <property type="entry name" value="TatD-like"/>
</dbReference>
<dbReference type="GO" id="GO:0008296">
    <property type="term" value="F:3'-5'-DNA exonuclease activity"/>
    <property type="evidence" value="ECO:0007669"/>
    <property type="project" value="TreeGrafter"/>
</dbReference>
<dbReference type="PROSITE" id="PS01091">
    <property type="entry name" value="TATD_3"/>
    <property type="match status" value="1"/>
</dbReference>
<dbReference type="PIRSF" id="PIRSF005902">
    <property type="entry name" value="DNase_TatD"/>
    <property type="match status" value="1"/>
</dbReference>
<evidence type="ECO:0000256" key="6">
    <source>
        <dbReference type="ARBA" id="ARBA00045223"/>
    </source>
</evidence>
<dbReference type="OrthoDB" id="6079689at2759"/>
<keyword evidence="9" id="KW-1185">Reference proteome</keyword>
<dbReference type="Proteomes" id="UP000466442">
    <property type="component" value="Linkage Group LG16"/>
</dbReference>
<comment type="function">
    <text evidence="6">Deoxyribonuclease which catalyzes (in vitro) the decatenation of kinetoplast DNA, which are circular DNA catenated to each other, producing linear DNA molecules. Plays an important role in chromosomal segregation and cell cycle progression during eye development probably via its DNA decatenation activity.</text>
</comment>
<keyword evidence="4" id="KW-0378">Hydrolase</keyword>